<dbReference type="SUPFAM" id="SSF81452">
    <property type="entry name" value="Cytochrome c oxidase subunit III-like"/>
    <property type="match status" value="1"/>
</dbReference>
<feature type="domain" description="Heme-copper oxidase subunit III family profile" evidence="9">
    <location>
        <begin position="34"/>
        <end position="209"/>
    </location>
</feature>
<evidence type="ECO:0000256" key="8">
    <source>
        <dbReference type="SAM" id="Phobius"/>
    </source>
</evidence>
<evidence type="ECO:0000256" key="6">
    <source>
        <dbReference type="ARBA" id="ARBA00023136"/>
    </source>
</evidence>
<proteinExistence type="inferred from homology"/>
<dbReference type="InterPro" id="IPR013833">
    <property type="entry name" value="Cyt_c_oxidase_su3_a-hlx"/>
</dbReference>
<evidence type="ECO:0000313" key="10">
    <source>
        <dbReference type="EMBL" id="PTB22667.1"/>
    </source>
</evidence>
<dbReference type="GO" id="GO:0004129">
    <property type="term" value="F:cytochrome-c oxidase activity"/>
    <property type="evidence" value="ECO:0007669"/>
    <property type="project" value="InterPro"/>
</dbReference>
<dbReference type="PANTHER" id="PTHR11403:SF2">
    <property type="entry name" value="CYTOCHROME BO(3) UBIQUINOL OXIDASE SUBUNIT 3"/>
    <property type="match status" value="1"/>
</dbReference>
<dbReference type="RefSeq" id="WP_107149049.1">
    <property type="nucleotide sequence ID" value="NZ_PYUC01000001.1"/>
</dbReference>
<dbReference type="PROSITE" id="PS50253">
    <property type="entry name" value="COX3"/>
    <property type="match status" value="1"/>
</dbReference>
<comment type="caution">
    <text evidence="10">The sequence shown here is derived from an EMBL/GenBank/DDBJ whole genome shotgun (WGS) entry which is preliminary data.</text>
</comment>
<feature type="transmembrane region" description="Helical" evidence="8">
    <location>
        <begin position="187"/>
        <end position="207"/>
    </location>
</feature>
<evidence type="ECO:0000256" key="7">
    <source>
        <dbReference type="RuleBase" id="RU003376"/>
    </source>
</evidence>
<dbReference type="Gene3D" id="1.20.120.80">
    <property type="entry name" value="Cytochrome c oxidase, subunit III, four-helix bundle"/>
    <property type="match status" value="1"/>
</dbReference>
<comment type="subcellular location">
    <subcellularLocation>
        <location evidence="1 7">Cell membrane</location>
        <topology evidence="1 7">Multi-pass membrane protein</topology>
    </subcellularLocation>
</comment>
<keyword evidence="3" id="KW-1003">Cell membrane</keyword>
<dbReference type="EMBL" id="PYUC01000001">
    <property type="protein sequence ID" value="PTB22667.1"/>
    <property type="molecule type" value="Genomic_DNA"/>
</dbReference>
<protein>
    <submittedName>
        <fullName evidence="10">Cytochrome C oxidase subunit III</fullName>
    </submittedName>
</protein>
<accession>A0A2T3Y1Q1</accession>
<evidence type="ECO:0000256" key="1">
    <source>
        <dbReference type="ARBA" id="ARBA00004651"/>
    </source>
</evidence>
<dbReference type="InterPro" id="IPR024791">
    <property type="entry name" value="Cyt_c/ubiquinol_Oxase_su3"/>
</dbReference>
<reference evidence="10 11" key="1">
    <citation type="submission" date="2018-03" db="EMBL/GenBank/DDBJ databases">
        <title>Whole genome analyses suggest that Burkholderia sensu lato contains two further novel genera in the rhizoxinica-symbiotica group Mycetohabitans gen. nov., and Trinickia gen. nov.: implications for the evolution of diazotrophy and nodulation in the Burkholderiaceae.</title>
        <authorList>
            <person name="Estrada De Los Santos P."/>
            <person name="Palmer M."/>
            <person name="Chavez-Ramirez B."/>
            <person name="Steenkamp E.T."/>
            <person name="Hirsch A.M."/>
            <person name="Manyaka P."/>
            <person name="Maluk M."/>
            <person name="Lafos M."/>
            <person name="Crook M."/>
            <person name="Gross E."/>
            <person name="Simon M.F."/>
            <person name="Bueno Dos Reis Junior F."/>
            <person name="Poole P.S."/>
            <person name="Venter S.N."/>
            <person name="James E.K."/>
        </authorList>
    </citation>
    <scope>NUCLEOTIDE SEQUENCE [LARGE SCALE GENOMIC DNA]</scope>
    <source>
        <strain evidence="10 11">JPY-366</strain>
    </source>
</reference>
<dbReference type="GO" id="GO:0019646">
    <property type="term" value="P:aerobic electron transport chain"/>
    <property type="evidence" value="ECO:0007669"/>
    <property type="project" value="InterPro"/>
</dbReference>
<evidence type="ECO:0000256" key="5">
    <source>
        <dbReference type="ARBA" id="ARBA00022989"/>
    </source>
</evidence>
<name>A0A2T3Y1Q1_9BURK</name>
<feature type="transmembrane region" description="Helical" evidence="8">
    <location>
        <begin position="75"/>
        <end position="95"/>
    </location>
</feature>
<dbReference type="GO" id="GO:0005886">
    <property type="term" value="C:plasma membrane"/>
    <property type="evidence" value="ECO:0007669"/>
    <property type="project" value="UniProtKB-SubCell"/>
</dbReference>
<keyword evidence="6 8" id="KW-0472">Membrane</keyword>
<dbReference type="Pfam" id="PF00510">
    <property type="entry name" value="COX3"/>
    <property type="match status" value="1"/>
</dbReference>
<keyword evidence="4 7" id="KW-0812">Transmembrane</keyword>
<organism evidence="10 11">
    <name type="scientific">Trinickia symbiotica</name>
    <dbReference type="NCBI Taxonomy" id="863227"/>
    <lineage>
        <taxon>Bacteria</taxon>
        <taxon>Pseudomonadati</taxon>
        <taxon>Pseudomonadota</taxon>
        <taxon>Betaproteobacteria</taxon>
        <taxon>Burkholderiales</taxon>
        <taxon>Burkholderiaceae</taxon>
        <taxon>Trinickia</taxon>
    </lineage>
</organism>
<dbReference type="InterPro" id="IPR000298">
    <property type="entry name" value="Cyt_c_oxidase-like_su3"/>
</dbReference>
<gene>
    <name evidence="10" type="ORF">C9I57_02560</name>
</gene>
<dbReference type="AlphaFoldDB" id="A0A2T3Y1Q1"/>
<dbReference type="CDD" id="cd02865">
    <property type="entry name" value="Heme_Cu_Oxidase_III_2"/>
    <property type="match status" value="1"/>
</dbReference>
<comment type="similarity">
    <text evidence="2 7">Belongs to the cytochrome c oxidase subunit 3 family.</text>
</comment>
<feature type="transmembrane region" description="Helical" evidence="8">
    <location>
        <begin position="33"/>
        <end position="59"/>
    </location>
</feature>
<evidence type="ECO:0000256" key="2">
    <source>
        <dbReference type="ARBA" id="ARBA00010581"/>
    </source>
</evidence>
<keyword evidence="5 8" id="KW-1133">Transmembrane helix</keyword>
<dbReference type="Proteomes" id="UP000240638">
    <property type="component" value="Unassembled WGS sequence"/>
</dbReference>
<evidence type="ECO:0000256" key="3">
    <source>
        <dbReference type="ARBA" id="ARBA00022475"/>
    </source>
</evidence>
<feature type="transmembrane region" description="Helical" evidence="8">
    <location>
        <begin position="107"/>
        <end position="124"/>
    </location>
</feature>
<evidence type="ECO:0000259" key="9">
    <source>
        <dbReference type="PROSITE" id="PS50253"/>
    </source>
</evidence>
<evidence type="ECO:0000313" key="11">
    <source>
        <dbReference type="Proteomes" id="UP000240638"/>
    </source>
</evidence>
<sequence>MNGETVTGTRADMAPTALDVTKLPTFGFSHRSLMWWGTAGLMLIEGTAFAIAVAMYFYLRDVNVAWPLTAPPPKLLWGTLNLAILFASLVPNELAKRAAQRLELRACRIWFVVCLAFALAFLAVRGFEFATLNVKWYANSYGSIVWFLLGLHTTHLVTDTIDTAVLGVLLFTGPLEGRRFVDVSENALYWYFVVLSWPPIYAVIYLAPRLPH</sequence>
<feature type="transmembrane region" description="Helical" evidence="8">
    <location>
        <begin position="144"/>
        <end position="175"/>
    </location>
</feature>
<evidence type="ECO:0000256" key="4">
    <source>
        <dbReference type="ARBA" id="ARBA00022692"/>
    </source>
</evidence>
<dbReference type="PANTHER" id="PTHR11403">
    <property type="entry name" value="CYTOCHROME C OXIDASE SUBUNIT III"/>
    <property type="match status" value="1"/>
</dbReference>
<dbReference type="InterPro" id="IPR035973">
    <property type="entry name" value="Cyt_c_oxidase_su3-like_sf"/>
</dbReference>